<name>A0A0P0XJG8_ORYSJ</name>
<feature type="region of interest" description="Disordered" evidence="1">
    <location>
        <begin position="59"/>
        <end position="94"/>
    </location>
</feature>
<evidence type="ECO:0000313" key="3">
    <source>
        <dbReference type="Proteomes" id="UP000059680"/>
    </source>
</evidence>
<dbReference type="AlphaFoldDB" id="A0A0P0XJG8"/>
<proteinExistence type="predicted"/>
<gene>
    <name evidence="2" type="ordered locus">Os08g0561800</name>
    <name evidence="2" type="ORF">OSNPB_080561800</name>
</gene>
<organism evidence="2 3">
    <name type="scientific">Oryza sativa subsp. japonica</name>
    <name type="common">Rice</name>
    <dbReference type="NCBI Taxonomy" id="39947"/>
    <lineage>
        <taxon>Eukaryota</taxon>
        <taxon>Viridiplantae</taxon>
        <taxon>Streptophyta</taxon>
        <taxon>Embryophyta</taxon>
        <taxon>Tracheophyta</taxon>
        <taxon>Spermatophyta</taxon>
        <taxon>Magnoliopsida</taxon>
        <taxon>Liliopsida</taxon>
        <taxon>Poales</taxon>
        <taxon>Poaceae</taxon>
        <taxon>BOP clade</taxon>
        <taxon>Oryzoideae</taxon>
        <taxon>Oryzeae</taxon>
        <taxon>Oryzinae</taxon>
        <taxon>Oryza</taxon>
        <taxon>Oryza sativa</taxon>
    </lineage>
</organism>
<evidence type="ECO:0000313" key="2">
    <source>
        <dbReference type="EMBL" id="BAT06709.1"/>
    </source>
</evidence>
<sequence length="160" mass="17505">GWRRRGGWAFGSSGCGGGDRDCGHRRHDGLRRLAEGVGDDCIWLARHRLVEGLETGLAQRGAADGSGGRLGARDAGGGDGGRLGARGAADGGRPDWRERRVRWRRPAWRERRGRQWRRRPRCVEELPVGVARSLAHKDWPARDAGAGVPHVGRACVEVEH</sequence>
<reference evidence="2 3" key="3">
    <citation type="journal article" date="2013" name="Rice">
        <title>Improvement of the Oryza sativa Nipponbare reference genome using next generation sequence and optical map data.</title>
        <authorList>
            <person name="Kawahara Y."/>
            <person name="de la Bastide M."/>
            <person name="Hamilton J.P."/>
            <person name="Kanamori H."/>
            <person name="McCombie W.R."/>
            <person name="Ouyang S."/>
            <person name="Schwartz D.C."/>
            <person name="Tanaka T."/>
            <person name="Wu J."/>
            <person name="Zhou S."/>
            <person name="Childs K.L."/>
            <person name="Davidson R.M."/>
            <person name="Lin H."/>
            <person name="Quesada-Ocampo L."/>
            <person name="Vaillancourt B."/>
            <person name="Sakai H."/>
            <person name="Lee S.S."/>
            <person name="Kim J."/>
            <person name="Numa H."/>
            <person name="Itoh T."/>
            <person name="Buell C.R."/>
            <person name="Matsumoto T."/>
        </authorList>
    </citation>
    <scope>NUCLEOTIDE SEQUENCE [LARGE SCALE GENOMIC DNA]</scope>
    <source>
        <strain evidence="3">cv. Nipponbare</strain>
    </source>
</reference>
<dbReference type="Gramene" id="Os08t0561800-01">
    <property type="protein sequence ID" value="Os08t0561800-01"/>
    <property type="gene ID" value="Os08g0561800"/>
</dbReference>
<feature type="compositionally biased region" description="Gly residues" evidence="1">
    <location>
        <begin position="64"/>
        <end position="84"/>
    </location>
</feature>
<accession>A0A0P0XJG8</accession>
<feature type="non-terminal residue" evidence="2">
    <location>
        <position position="1"/>
    </location>
</feature>
<dbReference type="InParanoid" id="A0A0P0XJG8"/>
<reference evidence="2 3" key="2">
    <citation type="journal article" date="2013" name="Plant Cell Physiol.">
        <title>Rice Annotation Project Database (RAP-DB): an integrative and interactive database for rice genomics.</title>
        <authorList>
            <person name="Sakai H."/>
            <person name="Lee S.S."/>
            <person name="Tanaka T."/>
            <person name="Numa H."/>
            <person name="Kim J."/>
            <person name="Kawahara Y."/>
            <person name="Wakimoto H."/>
            <person name="Yang C.C."/>
            <person name="Iwamoto M."/>
            <person name="Abe T."/>
            <person name="Yamada Y."/>
            <person name="Muto A."/>
            <person name="Inokuchi H."/>
            <person name="Ikemura T."/>
            <person name="Matsumoto T."/>
            <person name="Sasaki T."/>
            <person name="Itoh T."/>
        </authorList>
    </citation>
    <scope>NUCLEOTIDE SEQUENCE [LARGE SCALE GENOMIC DNA]</scope>
    <source>
        <strain evidence="3">cv. Nipponbare</strain>
    </source>
</reference>
<evidence type="ECO:0000256" key="1">
    <source>
        <dbReference type="SAM" id="MobiDB-lite"/>
    </source>
</evidence>
<dbReference type="PaxDb" id="39947-A0A0P0XJG8"/>
<reference evidence="3" key="1">
    <citation type="journal article" date="2005" name="Nature">
        <title>The map-based sequence of the rice genome.</title>
        <authorList>
            <consortium name="International rice genome sequencing project (IRGSP)"/>
            <person name="Matsumoto T."/>
            <person name="Wu J."/>
            <person name="Kanamori H."/>
            <person name="Katayose Y."/>
            <person name="Fujisawa M."/>
            <person name="Namiki N."/>
            <person name="Mizuno H."/>
            <person name="Yamamoto K."/>
            <person name="Antonio B.A."/>
            <person name="Baba T."/>
            <person name="Sakata K."/>
            <person name="Nagamura Y."/>
            <person name="Aoki H."/>
            <person name="Arikawa K."/>
            <person name="Arita K."/>
            <person name="Bito T."/>
            <person name="Chiden Y."/>
            <person name="Fujitsuka N."/>
            <person name="Fukunaka R."/>
            <person name="Hamada M."/>
            <person name="Harada C."/>
            <person name="Hayashi A."/>
            <person name="Hijishita S."/>
            <person name="Honda M."/>
            <person name="Hosokawa S."/>
            <person name="Ichikawa Y."/>
            <person name="Idonuma A."/>
            <person name="Iijima M."/>
            <person name="Ikeda M."/>
            <person name="Ikeno M."/>
            <person name="Ito K."/>
            <person name="Ito S."/>
            <person name="Ito T."/>
            <person name="Ito Y."/>
            <person name="Ito Y."/>
            <person name="Iwabuchi A."/>
            <person name="Kamiya K."/>
            <person name="Karasawa W."/>
            <person name="Kurita K."/>
            <person name="Katagiri S."/>
            <person name="Kikuta A."/>
            <person name="Kobayashi H."/>
            <person name="Kobayashi N."/>
            <person name="Machita K."/>
            <person name="Maehara T."/>
            <person name="Masukawa M."/>
            <person name="Mizubayashi T."/>
            <person name="Mukai Y."/>
            <person name="Nagasaki H."/>
            <person name="Nagata Y."/>
            <person name="Naito S."/>
            <person name="Nakashima M."/>
            <person name="Nakama Y."/>
            <person name="Nakamichi Y."/>
            <person name="Nakamura M."/>
            <person name="Meguro A."/>
            <person name="Negishi M."/>
            <person name="Ohta I."/>
            <person name="Ohta T."/>
            <person name="Okamoto M."/>
            <person name="Ono N."/>
            <person name="Saji S."/>
            <person name="Sakaguchi M."/>
            <person name="Sakai K."/>
            <person name="Shibata M."/>
            <person name="Shimokawa T."/>
            <person name="Song J."/>
            <person name="Takazaki Y."/>
            <person name="Terasawa K."/>
            <person name="Tsugane M."/>
            <person name="Tsuji K."/>
            <person name="Ueda S."/>
            <person name="Waki K."/>
            <person name="Yamagata H."/>
            <person name="Yamamoto M."/>
            <person name="Yamamoto S."/>
            <person name="Yamane H."/>
            <person name="Yoshiki S."/>
            <person name="Yoshihara R."/>
            <person name="Yukawa K."/>
            <person name="Zhong H."/>
            <person name="Yano M."/>
            <person name="Yuan Q."/>
            <person name="Ouyang S."/>
            <person name="Liu J."/>
            <person name="Jones K.M."/>
            <person name="Gansberger K."/>
            <person name="Moffat K."/>
            <person name="Hill J."/>
            <person name="Bera J."/>
            <person name="Fadrosh D."/>
            <person name="Jin S."/>
            <person name="Johri S."/>
            <person name="Kim M."/>
            <person name="Overton L."/>
            <person name="Reardon M."/>
            <person name="Tsitrin T."/>
            <person name="Vuong H."/>
            <person name="Weaver B."/>
            <person name="Ciecko A."/>
            <person name="Tallon L."/>
            <person name="Jackson J."/>
            <person name="Pai G."/>
            <person name="Aken S.V."/>
            <person name="Utterback T."/>
            <person name="Reidmuller S."/>
            <person name="Feldblyum T."/>
            <person name="Hsiao J."/>
            <person name="Zismann V."/>
            <person name="Iobst S."/>
            <person name="de Vazeille A.R."/>
            <person name="Buell C.R."/>
            <person name="Ying K."/>
            <person name="Li Y."/>
            <person name="Lu T."/>
            <person name="Huang Y."/>
            <person name="Zhao Q."/>
            <person name="Feng Q."/>
            <person name="Zhang L."/>
            <person name="Zhu J."/>
            <person name="Weng Q."/>
            <person name="Mu J."/>
            <person name="Lu Y."/>
            <person name="Fan D."/>
            <person name="Liu Y."/>
            <person name="Guan J."/>
            <person name="Zhang Y."/>
            <person name="Yu S."/>
            <person name="Liu X."/>
            <person name="Zhang Y."/>
            <person name="Hong G."/>
            <person name="Han B."/>
            <person name="Choisne N."/>
            <person name="Demange N."/>
            <person name="Orjeda G."/>
            <person name="Samain S."/>
            <person name="Cattolico L."/>
            <person name="Pelletier E."/>
            <person name="Couloux A."/>
            <person name="Segurens B."/>
            <person name="Wincker P."/>
            <person name="D'Hont A."/>
            <person name="Scarpelli C."/>
            <person name="Weissenbach J."/>
            <person name="Salanoubat M."/>
            <person name="Quetier F."/>
            <person name="Yu Y."/>
            <person name="Kim H.R."/>
            <person name="Rambo T."/>
            <person name="Currie J."/>
            <person name="Collura K."/>
            <person name="Luo M."/>
            <person name="Yang T."/>
            <person name="Ammiraju J.S.S."/>
            <person name="Engler F."/>
            <person name="Soderlund C."/>
            <person name="Wing R.A."/>
            <person name="Palmer L.E."/>
            <person name="de la Bastide M."/>
            <person name="Spiegel L."/>
            <person name="Nascimento L."/>
            <person name="Zutavern T."/>
            <person name="O'Shaughnessy A."/>
            <person name="Dike S."/>
            <person name="Dedhia N."/>
            <person name="Preston R."/>
            <person name="Balija V."/>
            <person name="McCombie W.R."/>
            <person name="Chow T."/>
            <person name="Chen H."/>
            <person name="Chung M."/>
            <person name="Chen C."/>
            <person name="Shaw J."/>
            <person name="Wu H."/>
            <person name="Hsiao K."/>
            <person name="Chao Y."/>
            <person name="Chu M."/>
            <person name="Cheng C."/>
            <person name="Hour A."/>
            <person name="Lee P."/>
            <person name="Lin S."/>
            <person name="Lin Y."/>
            <person name="Liou J."/>
            <person name="Liu S."/>
            <person name="Hsing Y."/>
            <person name="Raghuvanshi S."/>
            <person name="Mohanty A."/>
            <person name="Bharti A.K."/>
            <person name="Gaur A."/>
            <person name="Gupta V."/>
            <person name="Kumar D."/>
            <person name="Ravi V."/>
            <person name="Vij S."/>
            <person name="Kapur A."/>
            <person name="Khurana P."/>
            <person name="Khurana P."/>
            <person name="Khurana J.P."/>
            <person name="Tyagi A.K."/>
            <person name="Gaikwad K."/>
            <person name="Singh A."/>
            <person name="Dalal V."/>
            <person name="Srivastava S."/>
            <person name="Dixit A."/>
            <person name="Pal A.K."/>
            <person name="Ghazi I.A."/>
            <person name="Yadav M."/>
            <person name="Pandit A."/>
            <person name="Bhargava A."/>
            <person name="Sureshbabu K."/>
            <person name="Batra K."/>
            <person name="Sharma T.R."/>
            <person name="Mohapatra T."/>
            <person name="Singh N.K."/>
            <person name="Messing J."/>
            <person name="Nelson A.B."/>
            <person name="Fuks G."/>
            <person name="Kavchok S."/>
            <person name="Keizer G."/>
            <person name="Linton E."/>
            <person name="Llaca V."/>
            <person name="Song R."/>
            <person name="Tanyolac B."/>
            <person name="Young S."/>
            <person name="Ho-Il K."/>
            <person name="Hahn J.H."/>
            <person name="Sangsakoo G."/>
            <person name="Vanavichit A."/>
            <person name="de Mattos Luiz.A.T."/>
            <person name="Zimmer P.D."/>
            <person name="Malone G."/>
            <person name="Dellagostin O."/>
            <person name="de Oliveira A.C."/>
            <person name="Bevan M."/>
            <person name="Bancroft I."/>
            <person name="Minx P."/>
            <person name="Cordum H."/>
            <person name="Wilson R."/>
            <person name="Cheng Z."/>
            <person name="Jin W."/>
            <person name="Jiang J."/>
            <person name="Leong S.A."/>
            <person name="Iwama H."/>
            <person name="Gojobori T."/>
            <person name="Itoh T."/>
            <person name="Niimura Y."/>
            <person name="Fujii Y."/>
            <person name="Habara T."/>
            <person name="Sakai H."/>
            <person name="Sato Y."/>
            <person name="Wilson G."/>
            <person name="Kumar K."/>
            <person name="McCouch S."/>
            <person name="Juretic N."/>
            <person name="Hoen D."/>
            <person name="Wright S."/>
            <person name="Bruskiewich R."/>
            <person name="Bureau T."/>
            <person name="Miyao A."/>
            <person name="Hirochika H."/>
            <person name="Nishikawa T."/>
            <person name="Kadowaki K."/>
            <person name="Sugiura M."/>
            <person name="Burr B."/>
            <person name="Sasaki T."/>
        </authorList>
    </citation>
    <scope>NUCLEOTIDE SEQUENCE [LARGE SCALE GENOMIC DNA]</scope>
    <source>
        <strain evidence="3">cv. Nipponbare</strain>
    </source>
</reference>
<protein>
    <submittedName>
        <fullName evidence="2">Os08g0561800 protein</fullName>
    </submittedName>
</protein>
<keyword evidence="3" id="KW-1185">Reference proteome</keyword>
<dbReference type="OMA" id="CERRVRW"/>
<dbReference type="EMBL" id="AP014964">
    <property type="protein sequence ID" value="BAT06709.1"/>
    <property type="molecule type" value="Genomic_DNA"/>
</dbReference>
<dbReference type="Proteomes" id="UP000059680">
    <property type="component" value="Chromosome 8"/>
</dbReference>